<dbReference type="InterPro" id="IPR011250">
    <property type="entry name" value="OMP/PagP_B-barrel"/>
</dbReference>
<name>A0A1H5S398_9BACT</name>
<dbReference type="InterPro" id="IPR027385">
    <property type="entry name" value="Beta-barrel_OMP"/>
</dbReference>
<gene>
    <name evidence="4" type="ORF">SAMN05421819_0052</name>
</gene>
<dbReference type="SUPFAM" id="SSF56925">
    <property type="entry name" value="OMPA-like"/>
    <property type="match status" value="1"/>
</dbReference>
<evidence type="ECO:0000313" key="4">
    <source>
        <dbReference type="EMBL" id="SEF44824.1"/>
    </source>
</evidence>
<feature type="domain" description="Outer membrane protein beta-barrel" evidence="3">
    <location>
        <begin position="5"/>
        <end position="179"/>
    </location>
</feature>
<dbReference type="AlphaFoldDB" id="A0A1H5S398"/>
<dbReference type="OrthoDB" id="116075at2"/>
<feature type="chain" id="PRO_5009283589" evidence="2">
    <location>
        <begin position="17"/>
        <end position="189"/>
    </location>
</feature>
<keyword evidence="5" id="KW-1185">Reference proteome</keyword>
<sequence>MRLFLVLMSLFSASMAACSQQVQPPIEIALDYNFVHTNAPPAGCSCFTMQGGGGAVLWNLSPHFEPMFKASDTQASAINGTSSNLNLTSYLFGARSGLPVRHWFRPYGEAAVGVAHATGSMISLQGYGPSQNVFAATVGGGLLIDVTPRIAIQAVQADYYLATVPNGVNGHQNNLLVTAGVVLRFGERH</sequence>
<dbReference type="EMBL" id="FNVA01000001">
    <property type="protein sequence ID" value="SEF44824.1"/>
    <property type="molecule type" value="Genomic_DNA"/>
</dbReference>
<dbReference type="RefSeq" id="WP_103931047.1">
    <property type="nucleotide sequence ID" value="NZ_FNVA01000001.1"/>
</dbReference>
<reference evidence="4 5" key="1">
    <citation type="submission" date="2016-10" db="EMBL/GenBank/DDBJ databases">
        <authorList>
            <person name="de Groot N.N."/>
        </authorList>
    </citation>
    <scope>NUCLEOTIDE SEQUENCE [LARGE SCALE GENOMIC DNA]</scope>
    <source>
        <strain evidence="4 5">DSM 22489</strain>
    </source>
</reference>
<evidence type="ECO:0000259" key="3">
    <source>
        <dbReference type="Pfam" id="PF13505"/>
    </source>
</evidence>
<keyword evidence="4" id="KW-0449">Lipoprotein</keyword>
<dbReference type="Proteomes" id="UP000236728">
    <property type="component" value="Unassembled WGS sequence"/>
</dbReference>
<dbReference type="PROSITE" id="PS51257">
    <property type="entry name" value="PROKAR_LIPOPROTEIN"/>
    <property type="match status" value="1"/>
</dbReference>
<organism evidence="4 5">
    <name type="scientific">Bryocella elongata</name>
    <dbReference type="NCBI Taxonomy" id="863522"/>
    <lineage>
        <taxon>Bacteria</taxon>
        <taxon>Pseudomonadati</taxon>
        <taxon>Acidobacteriota</taxon>
        <taxon>Terriglobia</taxon>
        <taxon>Terriglobales</taxon>
        <taxon>Acidobacteriaceae</taxon>
        <taxon>Bryocella</taxon>
    </lineage>
</organism>
<dbReference type="Pfam" id="PF13505">
    <property type="entry name" value="OMP_b-brl"/>
    <property type="match status" value="1"/>
</dbReference>
<protein>
    <submittedName>
        <fullName evidence="4">Peptidoglycan-associated lipoprotein</fullName>
    </submittedName>
</protein>
<evidence type="ECO:0000256" key="1">
    <source>
        <dbReference type="ARBA" id="ARBA00022729"/>
    </source>
</evidence>
<keyword evidence="1 2" id="KW-0732">Signal</keyword>
<accession>A0A1H5S398</accession>
<feature type="signal peptide" evidence="2">
    <location>
        <begin position="1"/>
        <end position="16"/>
    </location>
</feature>
<evidence type="ECO:0000313" key="5">
    <source>
        <dbReference type="Proteomes" id="UP000236728"/>
    </source>
</evidence>
<dbReference type="Gene3D" id="2.40.160.20">
    <property type="match status" value="1"/>
</dbReference>
<proteinExistence type="predicted"/>
<evidence type="ECO:0000256" key="2">
    <source>
        <dbReference type="SAM" id="SignalP"/>
    </source>
</evidence>